<dbReference type="AlphaFoldDB" id="A0A1C0Y8F1"/>
<evidence type="ECO:0008006" key="3">
    <source>
        <dbReference type="Google" id="ProtNLM"/>
    </source>
</evidence>
<proteinExistence type="predicted"/>
<dbReference type="PROSITE" id="PS51257">
    <property type="entry name" value="PROKAR_LIPOPROTEIN"/>
    <property type="match status" value="1"/>
</dbReference>
<evidence type="ECO:0000313" key="1">
    <source>
        <dbReference type="EMBL" id="OCS83439.1"/>
    </source>
</evidence>
<keyword evidence="2" id="KW-1185">Reference proteome</keyword>
<dbReference type="Proteomes" id="UP000093482">
    <property type="component" value="Unassembled WGS sequence"/>
</dbReference>
<dbReference type="EMBL" id="MATO01000089">
    <property type="protein sequence ID" value="OCS83439.1"/>
    <property type="molecule type" value="Genomic_DNA"/>
</dbReference>
<accession>A0A1C0Y8F1</accession>
<dbReference type="OrthoDB" id="2454883at2"/>
<name>A0A1C0Y8F1_9BACL</name>
<evidence type="ECO:0000313" key="2">
    <source>
        <dbReference type="Proteomes" id="UP000093482"/>
    </source>
</evidence>
<protein>
    <recommendedName>
        <fullName evidence="3">Lipoprotein</fullName>
    </recommendedName>
</protein>
<organism evidence="1 2">
    <name type="scientific">Caryophanon latum</name>
    <dbReference type="NCBI Taxonomy" id="33977"/>
    <lineage>
        <taxon>Bacteria</taxon>
        <taxon>Bacillati</taxon>
        <taxon>Bacillota</taxon>
        <taxon>Bacilli</taxon>
        <taxon>Bacillales</taxon>
        <taxon>Caryophanaceae</taxon>
        <taxon>Caryophanon</taxon>
    </lineage>
</organism>
<dbReference type="RefSeq" id="WP_066466612.1">
    <property type="nucleotide sequence ID" value="NZ_MATO01000089.1"/>
</dbReference>
<gene>
    <name evidence="1" type="ORF">A6K76_03430</name>
</gene>
<comment type="caution">
    <text evidence="1">The sequence shown here is derived from an EMBL/GenBank/DDBJ whole genome shotgun (WGS) entry which is preliminary data.</text>
</comment>
<reference evidence="1 2" key="1">
    <citation type="submission" date="2016-07" db="EMBL/GenBank/DDBJ databases">
        <title>Caryophanon latum genome sequencing.</title>
        <authorList>
            <person name="Verma A."/>
            <person name="Pal Y."/>
            <person name="Krishnamurthi S."/>
        </authorList>
    </citation>
    <scope>NUCLEOTIDE SEQUENCE [LARGE SCALE GENOMIC DNA]</scope>
    <source>
        <strain evidence="1 2">DSM 14151</strain>
    </source>
</reference>
<sequence length="161" mass="17557">MKHFIGICLIGATLTLTACSSTEETSAFGVELGATESEHIEQATADLSEADFDAAIQRAIEEDDLFVAGATYEAYLLTQADLSKAHFEKAKEQDIFSAAVTYADYEKLAEAVVNLEQFEKTMLADQGDYDEEFAKMAYGSYVAKLVQSTMTKSQIGGKSLY</sequence>